<comment type="caution">
    <text evidence="2">The sequence shown here is derived from an EMBL/GenBank/DDBJ whole genome shotgun (WGS) entry which is preliminary data.</text>
</comment>
<dbReference type="STRING" id="1895771.BGO89_12085"/>
<name>A0A1M3KXV6_9BACT</name>
<protein>
    <recommendedName>
        <fullName evidence="4">Dolichol kinase</fullName>
    </recommendedName>
</protein>
<dbReference type="PANTHER" id="PTHR31303:SF1">
    <property type="entry name" value="CTP-DEPENDENT DIACYLGLYCEROL KINASE 1"/>
    <property type="match status" value="1"/>
</dbReference>
<dbReference type="AlphaFoldDB" id="A0A1M3KXV6"/>
<feature type="transmembrane region" description="Helical" evidence="1">
    <location>
        <begin position="36"/>
        <end position="57"/>
    </location>
</feature>
<accession>A0A1M3KXV6</accession>
<proteinExistence type="predicted"/>
<evidence type="ECO:0000313" key="3">
    <source>
        <dbReference type="Proteomes" id="UP000184233"/>
    </source>
</evidence>
<evidence type="ECO:0000313" key="2">
    <source>
        <dbReference type="EMBL" id="OJX57227.1"/>
    </source>
</evidence>
<keyword evidence="1" id="KW-1133">Transmembrane helix</keyword>
<feature type="transmembrane region" description="Helical" evidence="1">
    <location>
        <begin position="83"/>
        <end position="102"/>
    </location>
</feature>
<keyword evidence="1" id="KW-0472">Membrane</keyword>
<feature type="transmembrane region" description="Helical" evidence="1">
    <location>
        <begin position="108"/>
        <end position="125"/>
    </location>
</feature>
<sequence>MSDSAQITYGNELARKGIHITSLLIPIIYLQISRPAALWILVPMMVVAILIDMLMHYHEPTRALMLRLFGSLLRDHELRTDRLLLNGASWVLIAATLMVLLFPKVIAVTAFSILIISDTFAALVGRRFGTRPFLDKSVVGTMTFILTAIVVVGVYAAIYSLPWTYVASGAIGAVLGGVAEAGSIRLKLDDNISIPFSIAITMLVLGIAVEAQGLPAFIGALS</sequence>
<organism evidence="2 3">
    <name type="scientific">Candidatus Kapaibacterium thiocyanatum</name>
    <dbReference type="NCBI Taxonomy" id="1895771"/>
    <lineage>
        <taxon>Bacteria</taxon>
        <taxon>Pseudomonadati</taxon>
        <taxon>Candidatus Kapaibacteriota</taxon>
        <taxon>Candidatus Kapaibacteriia</taxon>
        <taxon>Candidatus Kapaibacteriales</taxon>
        <taxon>Candidatus Kapaibacteriaceae</taxon>
        <taxon>Candidatus Kapaibacterium</taxon>
    </lineage>
</organism>
<dbReference type="GO" id="GO:0004143">
    <property type="term" value="F:ATP-dependent diacylglycerol kinase activity"/>
    <property type="evidence" value="ECO:0007669"/>
    <property type="project" value="InterPro"/>
</dbReference>
<feature type="transmembrane region" description="Helical" evidence="1">
    <location>
        <begin position="164"/>
        <end position="184"/>
    </location>
</feature>
<dbReference type="PANTHER" id="PTHR31303">
    <property type="entry name" value="CTP-DEPENDENT DIACYLGLYCEROL KINASE 1"/>
    <property type="match status" value="1"/>
</dbReference>
<reference evidence="2 3" key="1">
    <citation type="submission" date="2016-09" db="EMBL/GenBank/DDBJ databases">
        <title>Genome-resolved meta-omics ties microbial dynamics to process performance in biotechnology for thiocyanate degradation.</title>
        <authorList>
            <person name="Kantor R.S."/>
            <person name="Huddy R.J."/>
            <person name="Iyer R."/>
            <person name="Thomas B.C."/>
            <person name="Brown C.T."/>
            <person name="Anantharaman K."/>
            <person name="Tringe S."/>
            <person name="Hettich R.L."/>
            <person name="Harrison S.T."/>
            <person name="Banfield J.F."/>
        </authorList>
    </citation>
    <scope>NUCLEOTIDE SEQUENCE [LARGE SCALE GENOMIC DNA]</scope>
    <source>
        <strain evidence="2">59-99</strain>
    </source>
</reference>
<gene>
    <name evidence="2" type="ORF">BGO89_12085</name>
</gene>
<dbReference type="Proteomes" id="UP000184233">
    <property type="component" value="Unassembled WGS sequence"/>
</dbReference>
<feature type="transmembrane region" description="Helical" evidence="1">
    <location>
        <begin position="196"/>
        <end position="218"/>
    </location>
</feature>
<keyword evidence="1" id="KW-0812">Transmembrane</keyword>
<feature type="transmembrane region" description="Helical" evidence="1">
    <location>
        <begin position="137"/>
        <end position="158"/>
    </location>
</feature>
<dbReference type="InterPro" id="IPR037997">
    <property type="entry name" value="Dgk1-like"/>
</dbReference>
<evidence type="ECO:0000256" key="1">
    <source>
        <dbReference type="SAM" id="Phobius"/>
    </source>
</evidence>
<dbReference type="EMBL" id="MKVH01000024">
    <property type="protein sequence ID" value="OJX57227.1"/>
    <property type="molecule type" value="Genomic_DNA"/>
</dbReference>
<evidence type="ECO:0008006" key="4">
    <source>
        <dbReference type="Google" id="ProtNLM"/>
    </source>
</evidence>